<gene>
    <name evidence="1" type="ORF">AKJ17_00615</name>
</gene>
<dbReference type="Gene3D" id="3.40.50.150">
    <property type="entry name" value="Vaccinia Virus protein VP39"/>
    <property type="match status" value="1"/>
</dbReference>
<dbReference type="SUPFAM" id="SSF53335">
    <property type="entry name" value="S-adenosyl-L-methionine-dependent methyltransferases"/>
    <property type="match status" value="1"/>
</dbReference>
<evidence type="ECO:0000313" key="1">
    <source>
        <dbReference type="EMBL" id="KOO05334.1"/>
    </source>
</evidence>
<name>A0A0M0HTD8_VIBNE</name>
<dbReference type="PATRIC" id="fig|693.5.peg.125"/>
<evidence type="ECO:0000313" key="2">
    <source>
        <dbReference type="Proteomes" id="UP000037515"/>
    </source>
</evidence>
<organism evidence="1 2">
    <name type="scientific">Vibrio nereis</name>
    <dbReference type="NCBI Taxonomy" id="693"/>
    <lineage>
        <taxon>Bacteria</taxon>
        <taxon>Pseudomonadati</taxon>
        <taxon>Pseudomonadota</taxon>
        <taxon>Gammaproteobacteria</taxon>
        <taxon>Vibrionales</taxon>
        <taxon>Vibrionaceae</taxon>
        <taxon>Vibrio</taxon>
    </lineage>
</organism>
<dbReference type="STRING" id="693.AKJ17_00615"/>
<evidence type="ECO:0008006" key="3">
    <source>
        <dbReference type="Google" id="ProtNLM"/>
    </source>
</evidence>
<keyword evidence="2" id="KW-1185">Reference proteome</keyword>
<dbReference type="PANTHER" id="PTHR43861">
    <property type="entry name" value="TRANS-ACONITATE 2-METHYLTRANSFERASE-RELATED"/>
    <property type="match status" value="1"/>
</dbReference>
<dbReference type="EMBL" id="LHPJ01000001">
    <property type="protein sequence ID" value="KOO05334.1"/>
    <property type="molecule type" value="Genomic_DNA"/>
</dbReference>
<accession>A0A0M0HTD8</accession>
<dbReference type="CDD" id="cd02440">
    <property type="entry name" value="AdoMet_MTases"/>
    <property type="match status" value="1"/>
</dbReference>
<sequence>MSTTTSFYEQNATQLAQQYDSLTFEIVHKSWQSHWPQKGASVLDIGAGSGRDAKWLRAQGCKIVAVEPCDALCDVGKRQTGSNVIWLSDSLPNLKRTRDLGLCFDLILLSAVWMHLSPDERPTALDNLAQLLTENGKLVISLRHGEFNDGRKAYPVSVSELEALSREIPLRVNQVVDCSDSLQRSQVNWQTVVLASPTTK</sequence>
<reference evidence="2" key="1">
    <citation type="submission" date="2015-08" db="EMBL/GenBank/DDBJ databases">
        <title>Vibrio galatheae sp. nov., a novel member of the Vibrionaceae family isolated from the Solomon Islands.</title>
        <authorList>
            <person name="Giubergia S."/>
            <person name="Machado H."/>
            <person name="Mateiu R.V."/>
            <person name="Gram L."/>
        </authorList>
    </citation>
    <scope>NUCLEOTIDE SEQUENCE [LARGE SCALE GENOMIC DNA]</scope>
    <source>
        <strain evidence="2">DSM 19584</strain>
    </source>
</reference>
<comment type="caution">
    <text evidence="1">The sequence shown here is derived from an EMBL/GenBank/DDBJ whole genome shotgun (WGS) entry which is preliminary data.</text>
</comment>
<dbReference type="InterPro" id="IPR029063">
    <property type="entry name" value="SAM-dependent_MTases_sf"/>
</dbReference>
<dbReference type="AlphaFoldDB" id="A0A0M0HTD8"/>
<dbReference type="OrthoDB" id="7348755at2"/>
<dbReference type="RefSeq" id="WP_053393845.1">
    <property type="nucleotide sequence ID" value="NZ_CANLZT010000005.1"/>
</dbReference>
<dbReference type="Proteomes" id="UP000037515">
    <property type="component" value="Unassembled WGS sequence"/>
</dbReference>
<protein>
    <recommendedName>
        <fullName evidence="3">SAM-dependent methyltransferase</fullName>
    </recommendedName>
</protein>
<dbReference type="Pfam" id="PF13489">
    <property type="entry name" value="Methyltransf_23"/>
    <property type="match status" value="1"/>
</dbReference>
<proteinExistence type="predicted"/>